<name>A0A291M0X7_9RHOB</name>
<organism evidence="1 2">
    <name type="scientific">Pacificitalea manganoxidans</name>
    <dbReference type="NCBI Taxonomy" id="1411902"/>
    <lineage>
        <taxon>Bacteria</taxon>
        <taxon>Pseudomonadati</taxon>
        <taxon>Pseudomonadota</taxon>
        <taxon>Alphaproteobacteria</taxon>
        <taxon>Rhodobacterales</taxon>
        <taxon>Paracoccaceae</taxon>
        <taxon>Pacificitalea</taxon>
    </lineage>
</organism>
<accession>A0A291M0X7</accession>
<dbReference type="AlphaFoldDB" id="A0A291M0X7"/>
<dbReference type="Pfam" id="PF02597">
    <property type="entry name" value="ThiS"/>
    <property type="match status" value="1"/>
</dbReference>
<dbReference type="Proteomes" id="UP000219050">
    <property type="component" value="Chromosome"/>
</dbReference>
<evidence type="ECO:0000313" key="1">
    <source>
        <dbReference type="EMBL" id="ATI42621.1"/>
    </source>
</evidence>
<sequence length="65" mass="6743">MKIHVNGTAREVSATTLDAALVELGYGEARVATALNEAFVPATARGAQPLEPGDRLEILAPRQGG</sequence>
<dbReference type="InterPro" id="IPR010035">
    <property type="entry name" value="Thi_S"/>
</dbReference>
<protein>
    <submittedName>
        <fullName evidence="1">Thiamine biosynthesis protein ThiS</fullName>
    </submittedName>
</protein>
<dbReference type="NCBIfam" id="TIGR01683">
    <property type="entry name" value="thiS"/>
    <property type="match status" value="1"/>
</dbReference>
<dbReference type="SUPFAM" id="SSF54285">
    <property type="entry name" value="MoaD/ThiS"/>
    <property type="match status" value="1"/>
</dbReference>
<dbReference type="Gene3D" id="3.10.20.30">
    <property type="match status" value="1"/>
</dbReference>
<gene>
    <name evidence="1" type="ORF">CBW24_11805</name>
</gene>
<dbReference type="InterPro" id="IPR003749">
    <property type="entry name" value="ThiS/MoaD-like"/>
</dbReference>
<dbReference type="OrthoDB" id="197113at2"/>
<dbReference type="InterPro" id="IPR012675">
    <property type="entry name" value="Beta-grasp_dom_sf"/>
</dbReference>
<dbReference type="PANTHER" id="PTHR34472">
    <property type="entry name" value="SULFUR CARRIER PROTEIN THIS"/>
    <property type="match status" value="1"/>
</dbReference>
<dbReference type="RefSeq" id="WP_097373708.1">
    <property type="nucleotide sequence ID" value="NZ_CP021404.1"/>
</dbReference>
<dbReference type="KEGG" id="cmag:CBW24_11805"/>
<reference evidence="1 2" key="1">
    <citation type="submission" date="2017-05" db="EMBL/GenBank/DDBJ databases">
        <title>Comparative genomic and metabolic analysis of manganese-oxidizing mechanisms in Celeribater manganoxidans DY25T: its adaption to the environment of polymetallic nodule.</title>
        <authorList>
            <person name="Wang X."/>
        </authorList>
    </citation>
    <scope>NUCLEOTIDE SEQUENCE [LARGE SCALE GENOMIC DNA]</scope>
    <source>
        <strain evidence="1 2">DY25</strain>
    </source>
</reference>
<dbReference type="CDD" id="cd00565">
    <property type="entry name" value="Ubl_ThiS"/>
    <property type="match status" value="1"/>
</dbReference>
<dbReference type="InterPro" id="IPR016155">
    <property type="entry name" value="Mopterin_synth/thiamin_S_b"/>
</dbReference>
<dbReference type="PANTHER" id="PTHR34472:SF1">
    <property type="entry name" value="SULFUR CARRIER PROTEIN THIS"/>
    <property type="match status" value="1"/>
</dbReference>
<keyword evidence="2" id="KW-1185">Reference proteome</keyword>
<evidence type="ECO:0000313" key="2">
    <source>
        <dbReference type="Proteomes" id="UP000219050"/>
    </source>
</evidence>
<proteinExistence type="predicted"/>
<dbReference type="EMBL" id="CP021404">
    <property type="protein sequence ID" value="ATI42621.1"/>
    <property type="molecule type" value="Genomic_DNA"/>
</dbReference>